<dbReference type="Proteomes" id="UP001056201">
    <property type="component" value="Chromosome 1"/>
</dbReference>
<keyword evidence="2" id="KW-0378">Hydrolase</keyword>
<dbReference type="SUPFAM" id="SSF53474">
    <property type="entry name" value="alpha/beta-Hydrolases"/>
    <property type="match status" value="1"/>
</dbReference>
<dbReference type="InterPro" id="IPR029058">
    <property type="entry name" value="AB_hydrolase_fold"/>
</dbReference>
<dbReference type="PANTHER" id="PTHR43798">
    <property type="entry name" value="MONOACYLGLYCEROL LIPASE"/>
    <property type="match status" value="1"/>
</dbReference>
<dbReference type="GO" id="GO:0016787">
    <property type="term" value="F:hydrolase activity"/>
    <property type="evidence" value="ECO:0007669"/>
    <property type="project" value="UniProtKB-KW"/>
</dbReference>
<dbReference type="InterPro" id="IPR000073">
    <property type="entry name" value="AB_hydrolase_1"/>
</dbReference>
<protein>
    <submittedName>
        <fullName evidence="2">Alpha/beta hydrolase</fullName>
    </submittedName>
</protein>
<feature type="domain" description="AB hydrolase-1" evidence="1">
    <location>
        <begin position="30"/>
        <end position="158"/>
    </location>
</feature>
<evidence type="ECO:0000313" key="2">
    <source>
        <dbReference type="EMBL" id="URI07486.1"/>
    </source>
</evidence>
<sequence>MSGPAPQRLLLPTPDGALLDVCVDGAPQQPALVLLPSSLRDSLDCDELAAQLAGAGWQVLRPQPRGMAGSRGPMQHLSLHLLAADVMAVLDALQIESAVLAGHAFGHFVARVAAMDHPQRVRGVALLAAAARLFPPGLTAALDLAADALQPEAARLQALRQAFFAPGSDARPWLQGWYPQWRTAYRAAGALPPKDQWWPHTAVPLLDLQAAQDPWRPAHTRDELRQALGDAVQVAVIEGASHALLPEQPAAVAAAVHHWARRL</sequence>
<proteinExistence type="predicted"/>
<dbReference type="RefSeq" id="WP_250195721.1">
    <property type="nucleotide sequence ID" value="NZ_CP097635.1"/>
</dbReference>
<organism evidence="2 3">
    <name type="scientific">Aquincola tertiaricarbonis</name>
    <dbReference type="NCBI Taxonomy" id="391953"/>
    <lineage>
        <taxon>Bacteria</taxon>
        <taxon>Pseudomonadati</taxon>
        <taxon>Pseudomonadota</taxon>
        <taxon>Betaproteobacteria</taxon>
        <taxon>Burkholderiales</taxon>
        <taxon>Sphaerotilaceae</taxon>
        <taxon>Aquincola</taxon>
    </lineage>
</organism>
<dbReference type="InterPro" id="IPR050266">
    <property type="entry name" value="AB_hydrolase_sf"/>
</dbReference>
<dbReference type="EMBL" id="CP097635">
    <property type="protein sequence ID" value="URI07486.1"/>
    <property type="molecule type" value="Genomic_DNA"/>
</dbReference>
<dbReference type="Gene3D" id="3.40.50.1820">
    <property type="entry name" value="alpha/beta hydrolase"/>
    <property type="match status" value="1"/>
</dbReference>
<evidence type="ECO:0000313" key="3">
    <source>
        <dbReference type="Proteomes" id="UP001056201"/>
    </source>
</evidence>
<accession>A0ABY4S219</accession>
<gene>
    <name evidence="2" type="ORF">MW290_02370</name>
</gene>
<dbReference type="Pfam" id="PF00561">
    <property type="entry name" value="Abhydrolase_1"/>
    <property type="match status" value="1"/>
</dbReference>
<keyword evidence="3" id="KW-1185">Reference proteome</keyword>
<dbReference type="PANTHER" id="PTHR43798:SF5">
    <property type="entry name" value="MONOACYLGLYCEROL LIPASE ABHD6"/>
    <property type="match status" value="1"/>
</dbReference>
<name>A0ABY4S219_AQUTE</name>
<reference evidence="2" key="1">
    <citation type="submission" date="2022-05" db="EMBL/GenBank/DDBJ databases">
        <title>An RpoN-dependent PEP-CTERM gene is involved in floc formation of an Aquincola tertiaricarbonis strain.</title>
        <authorList>
            <person name="Qiu D."/>
            <person name="Xia M."/>
        </authorList>
    </citation>
    <scope>NUCLEOTIDE SEQUENCE</scope>
    <source>
        <strain evidence="2">RN12</strain>
    </source>
</reference>
<evidence type="ECO:0000259" key="1">
    <source>
        <dbReference type="Pfam" id="PF00561"/>
    </source>
</evidence>